<comment type="cofactor">
    <cofactor evidence="21">
        <name>Zn(2+)</name>
        <dbReference type="ChEBI" id="CHEBI:29105"/>
    </cofactor>
    <text evidence="21">Binds 1 zinc ion per subunit.</text>
</comment>
<evidence type="ECO:0000256" key="7">
    <source>
        <dbReference type="ARBA" id="ARBA00022475"/>
    </source>
</evidence>
<feature type="chain" id="PRO_5038569221" description="Aminopeptidase N" evidence="24">
    <location>
        <begin position="21"/>
        <end position="1012"/>
    </location>
</feature>
<evidence type="ECO:0000256" key="14">
    <source>
        <dbReference type="ARBA" id="ARBA00023049"/>
    </source>
</evidence>
<dbReference type="FunFam" id="1.25.50.20:FF:000001">
    <property type="entry name" value="Aminopeptidase"/>
    <property type="match status" value="1"/>
</dbReference>
<evidence type="ECO:0000259" key="27">
    <source>
        <dbReference type="Pfam" id="PF17900"/>
    </source>
</evidence>
<evidence type="ECO:0000256" key="22">
    <source>
        <dbReference type="PIRSR" id="PIRSR634016-4"/>
    </source>
</evidence>
<dbReference type="Pfam" id="PF17900">
    <property type="entry name" value="Peptidase_M1_N"/>
    <property type="match status" value="1"/>
</dbReference>
<evidence type="ECO:0000256" key="16">
    <source>
        <dbReference type="ARBA" id="ARBA00023157"/>
    </source>
</evidence>
<comment type="subcellular location">
    <subcellularLocation>
        <location evidence="2">Cell membrane</location>
        <topology evidence="2">Lipid-anchor</topology>
        <topology evidence="2">GPI-anchor</topology>
    </subcellularLocation>
</comment>
<feature type="active site" description="Proton acceptor" evidence="20">
    <location>
        <position position="413"/>
    </location>
</feature>
<dbReference type="InterPro" id="IPR042097">
    <property type="entry name" value="Aminopeptidase_N-like_N_sf"/>
</dbReference>
<dbReference type="InterPro" id="IPR024571">
    <property type="entry name" value="ERAP1-like_C_dom"/>
</dbReference>
<evidence type="ECO:0000256" key="8">
    <source>
        <dbReference type="ARBA" id="ARBA00022622"/>
    </source>
</evidence>
<feature type="compositionally biased region" description="Low complexity" evidence="23">
    <location>
        <begin position="278"/>
        <end position="303"/>
    </location>
</feature>
<dbReference type="PANTHER" id="PTHR11533">
    <property type="entry name" value="PROTEASE M1 ZINC METALLOPROTEASE"/>
    <property type="match status" value="1"/>
</dbReference>
<evidence type="ECO:0000256" key="10">
    <source>
        <dbReference type="ARBA" id="ARBA00022723"/>
    </source>
</evidence>
<dbReference type="GO" id="GO:0005737">
    <property type="term" value="C:cytoplasm"/>
    <property type="evidence" value="ECO:0007669"/>
    <property type="project" value="TreeGrafter"/>
</dbReference>
<feature type="domain" description="ERAP1-like C-terminal" evidence="26">
    <location>
        <begin position="643"/>
        <end position="964"/>
    </location>
</feature>
<keyword evidence="28" id="KW-1185">Reference proteome</keyword>
<keyword evidence="15" id="KW-0472">Membrane</keyword>
<dbReference type="GeneID" id="113211662"/>
<dbReference type="GO" id="GO:0070006">
    <property type="term" value="F:metalloaminopeptidase activity"/>
    <property type="evidence" value="ECO:0007669"/>
    <property type="project" value="TreeGrafter"/>
</dbReference>
<evidence type="ECO:0000256" key="21">
    <source>
        <dbReference type="PIRSR" id="PIRSR634016-3"/>
    </source>
</evidence>
<evidence type="ECO:0000259" key="25">
    <source>
        <dbReference type="Pfam" id="PF01433"/>
    </source>
</evidence>
<dbReference type="Proteomes" id="UP000504606">
    <property type="component" value="Unplaced"/>
</dbReference>
<dbReference type="SUPFAM" id="SSF63737">
    <property type="entry name" value="Leukotriene A4 hydrolase N-terminal domain"/>
    <property type="match status" value="1"/>
</dbReference>
<keyword evidence="16" id="KW-1015">Disulfide bond</keyword>
<dbReference type="InterPro" id="IPR045357">
    <property type="entry name" value="Aminopeptidase_N-like_N"/>
</dbReference>
<keyword evidence="17" id="KW-0325">Glycoprotein</keyword>
<dbReference type="SUPFAM" id="SSF55486">
    <property type="entry name" value="Metalloproteases ('zincins'), catalytic domain"/>
    <property type="match status" value="1"/>
</dbReference>
<dbReference type="GO" id="GO:0006508">
    <property type="term" value="P:proteolysis"/>
    <property type="evidence" value="ECO:0007669"/>
    <property type="project" value="UniProtKB-KW"/>
</dbReference>
<keyword evidence="6" id="KW-0031">Aminopeptidase</keyword>
<evidence type="ECO:0000256" key="13">
    <source>
        <dbReference type="ARBA" id="ARBA00022833"/>
    </source>
</evidence>
<name>A0A6J1SYI6_FRAOC</name>
<accession>A0A6J1SYI6</accession>
<feature type="signal peptide" evidence="24">
    <location>
        <begin position="1"/>
        <end position="20"/>
    </location>
</feature>
<protein>
    <recommendedName>
        <fullName evidence="5">Aminopeptidase N</fullName>
        <ecNumber evidence="4">3.4.11.2</ecNumber>
    </recommendedName>
    <alternativeName>
        <fullName evidence="19">Microsomal aminopeptidase</fullName>
    </alternativeName>
</protein>
<keyword evidence="11 24" id="KW-0732">Signal</keyword>
<evidence type="ECO:0000256" key="9">
    <source>
        <dbReference type="ARBA" id="ARBA00022670"/>
    </source>
</evidence>
<feature type="domain" description="Aminopeptidase N-like N-terminal" evidence="27">
    <location>
        <begin position="58"/>
        <end position="262"/>
    </location>
</feature>
<dbReference type="GO" id="GO:0016285">
    <property type="term" value="F:alanyl aminopeptidase activity"/>
    <property type="evidence" value="ECO:0007669"/>
    <property type="project" value="UniProtKB-EC"/>
</dbReference>
<evidence type="ECO:0000313" key="28">
    <source>
        <dbReference type="Proteomes" id="UP000504606"/>
    </source>
</evidence>
<dbReference type="EC" id="3.4.11.2" evidence="4"/>
<keyword evidence="7" id="KW-1003">Cell membrane</keyword>
<dbReference type="KEGG" id="foc:113211662"/>
<evidence type="ECO:0000256" key="2">
    <source>
        <dbReference type="ARBA" id="ARBA00004609"/>
    </source>
</evidence>
<feature type="domain" description="Peptidase M1 membrane alanine aminopeptidase" evidence="25">
    <location>
        <begin position="351"/>
        <end position="548"/>
    </location>
</feature>
<dbReference type="Gene3D" id="1.25.50.20">
    <property type="match status" value="1"/>
</dbReference>
<evidence type="ECO:0000256" key="19">
    <source>
        <dbReference type="ARBA" id="ARBA00042613"/>
    </source>
</evidence>
<comment type="similarity">
    <text evidence="3">Belongs to the peptidase M1 family.</text>
</comment>
<feature type="site" description="Transition state stabilizer" evidence="22">
    <location>
        <position position="498"/>
    </location>
</feature>
<dbReference type="Gene3D" id="2.60.40.1910">
    <property type="match status" value="1"/>
</dbReference>
<dbReference type="PANTHER" id="PTHR11533:SF301">
    <property type="entry name" value="AMINOPEPTIDASE"/>
    <property type="match status" value="1"/>
</dbReference>
<dbReference type="AlphaFoldDB" id="A0A6J1SYI6"/>
<keyword evidence="14" id="KW-0482">Metalloprotease</keyword>
<keyword evidence="10 21" id="KW-0479">Metal-binding</keyword>
<dbReference type="FunFam" id="2.60.40.1910:FF:000008">
    <property type="entry name" value="Aminopeptidase"/>
    <property type="match status" value="1"/>
</dbReference>
<evidence type="ECO:0000313" key="29">
    <source>
        <dbReference type="RefSeq" id="XP_026285897.2"/>
    </source>
</evidence>
<feature type="region of interest" description="Disordered" evidence="23">
    <location>
        <begin position="277"/>
        <end position="314"/>
    </location>
</feature>
<keyword evidence="18" id="KW-0449">Lipoprotein</keyword>
<evidence type="ECO:0000256" key="20">
    <source>
        <dbReference type="PIRSR" id="PIRSR634016-1"/>
    </source>
</evidence>
<dbReference type="PRINTS" id="PR00756">
    <property type="entry name" value="ALADIPTASE"/>
</dbReference>
<proteinExistence type="inferred from homology"/>
<dbReference type="Pfam" id="PF01433">
    <property type="entry name" value="Peptidase_M1"/>
    <property type="match status" value="1"/>
</dbReference>
<evidence type="ECO:0000256" key="6">
    <source>
        <dbReference type="ARBA" id="ARBA00022438"/>
    </source>
</evidence>
<dbReference type="InterPro" id="IPR001930">
    <property type="entry name" value="Peptidase_M1"/>
</dbReference>
<evidence type="ECO:0000259" key="26">
    <source>
        <dbReference type="Pfam" id="PF11838"/>
    </source>
</evidence>
<keyword evidence="13 21" id="KW-0862">Zinc</keyword>
<evidence type="ECO:0000256" key="11">
    <source>
        <dbReference type="ARBA" id="ARBA00022729"/>
    </source>
</evidence>
<dbReference type="RefSeq" id="XP_026285897.2">
    <property type="nucleotide sequence ID" value="XM_026430112.2"/>
</dbReference>
<dbReference type="InterPro" id="IPR034016">
    <property type="entry name" value="M1_APN-typ"/>
</dbReference>
<keyword evidence="9" id="KW-0645">Protease</keyword>
<dbReference type="GO" id="GO:0098552">
    <property type="term" value="C:side of membrane"/>
    <property type="evidence" value="ECO:0007669"/>
    <property type="project" value="UniProtKB-KW"/>
</dbReference>
<evidence type="ECO:0000256" key="23">
    <source>
        <dbReference type="SAM" id="MobiDB-lite"/>
    </source>
</evidence>
<dbReference type="InterPro" id="IPR014782">
    <property type="entry name" value="Peptidase_M1_dom"/>
</dbReference>
<keyword evidence="12" id="KW-0378">Hydrolase</keyword>
<evidence type="ECO:0000256" key="12">
    <source>
        <dbReference type="ARBA" id="ARBA00022801"/>
    </source>
</evidence>
<feature type="binding site" evidence="21">
    <location>
        <position position="416"/>
    </location>
    <ligand>
        <name>Zn(2+)</name>
        <dbReference type="ChEBI" id="CHEBI:29105"/>
        <note>catalytic</note>
    </ligand>
</feature>
<evidence type="ECO:0000256" key="15">
    <source>
        <dbReference type="ARBA" id="ARBA00023136"/>
    </source>
</evidence>
<dbReference type="OrthoDB" id="10031169at2759"/>
<dbReference type="GO" id="GO:0005615">
    <property type="term" value="C:extracellular space"/>
    <property type="evidence" value="ECO:0007669"/>
    <property type="project" value="TreeGrafter"/>
</dbReference>
<organism evidence="28 29">
    <name type="scientific">Frankliniella occidentalis</name>
    <name type="common">Western flower thrips</name>
    <name type="synonym">Euthrips occidentalis</name>
    <dbReference type="NCBI Taxonomy" id="133901"/>
    <lineage>
        <taxon>Eukaryota</taxon>
        <taxon>Metazoa</taxon>
        <taxon>Ecdysozoa</taxon>
        <taxon>Arthropoda</taxon>
        <taxon>Hexapoda</taxon>
        <taxon>Insecta</taxon>
        <taxon>Pterygota</taxon>
        <taxon>Neoptera</taxon>
        <taxon>Paraneoptera</taxon>
        <taxon>Thysanoptera</taxon>
        <taxon>Terebrantia</taxon>
        <taxon>Thripoidea</taxon>
        <taxon>Thripidae</taxon>
        <taxon>Frankliniella</taxon>
    </lineage>
</organism>
<evidence type="ECO:0000256" key="1">
    <source>
        <dbReference type="ARBA" id="ARBA00000098"/>
    </source>
</evidence>
<dbReference type="GO" id="GO:0043171">
    <property type="term" value="P:peptide catabolic process"/>
    <property type="evidence" value="ECO:0007669"/>
    <property type="project" value="TreeGrafter"/>
</dbReference>
<dbReference type="FunFam" id="1.10.390.10:FF:000013">
    <property type="entry name" value="Aminopeptidase N"/>
    <property type="match status" value="1"/>
</dbReference>
<evidence type="ECO:0000256" key="18">
    <source>
        <dbReference type="ARBA" id="ARBA00023288"/>
    </source>
</evidence>
<dbReference type="InterPro" id="IPR050344">
    <property type="entry name" value="Peptidase_M1_aminopeptidases"/>
</dbReference>
<dbReference type="Pfam" id="PF11838">
    <property type="entry name" value="ERAP1_C"/>
    <property type="match status" value="1"/>
</dbReference>
<reference evidence="29" key="1">
    <citation type="submission" date="2025-08" db="UniProtKB">
        <authorList>
            <consortium name="RefSeq"/>
        </authorList>
    </citation>
    <scope>IDENTIFICATION</scope>
    <source>
        <tissue evidence="29">Whole organism</tissue>
    </source>
</reference>
<dbReference type="GO" id="GO:0008270">
    <property type="term" value="F:zinc ion binding"/>
    <property type="evidence" value="ECO:0007669"/>
    <property type="project" value="InterPro"/>
</dbReference>
<feature type="binding site" evidence="21">
    <location>
        <position position="412"/>
    </location>
    <ligand>
        <name>Zn(2+)</name>
        <dbReference type="ChEBI" id="CHEBI:29105"/>
        <note>catalytic</note>
    </ligand>
</feature>
<gene>
    <name evidence="29" type="primary">LOC113211662</name>
</gene>
<dbReference type="GO" id="GO:0005886">
    <property type="term" value="C:plasma membrane"/>
    <property type="evidence" value="ECO:0007669"/>
    <property type="project" value="UniProtKB-SubCell"/>
</dbReference>
<comment type="catalytic activity">
    <reaction evidence="1">
        <text>Release of an N-terminal amino acid, Xaa-|-Yaa- from a peptide, amide or arylamide. Xaa is preferably Ala, but may be most amino acids including Pro (slow action). When a terminal hydrophobic residue is followed by a prolyl residue, the two may be released as an intact Xaa-Pro dipeptide.</text>
        <dbReference type="EC" id="3.4.11.2"/>
    </reaction>
</comment>
<dbReference type="Gene3D" id="2.60.40.1730">
    <property type="entry name" value="tricorn interacting facor f3 domain"/>
    <property type="match status" value="1"/>
</dbReference>
<feature type="binding site" evidence="21">
    <location>
        <position position="435"/>
    </location>
    <ligand>
        <name>Zn(2+)</name>
        <dbReference type="ChEBI" id="CHEBI:29105"/>
        <note>catalytic</note>
    </ligand>
</feature>
<dbReference type="CDD" id="cd09601">
    <property type="entry name" value="M1_APN-Q_like"/>
    <property type="match status" value="1"/>
</dbReference>
<evidence type="ECO:0000256" key="4">
    <source>
        <dbReference type="ARBA" id="ARBA00012564"/>
    </source>
</evidence>
<evidence type="ECO:0000256" key="3">
    <source>
        <dbReference type="ARBA" id="ARBA00010136"/>
    </source>
</evidence>
<dbReference type="InterPro" id="IPR027268">
    <property type="entry name" value="Peptidase_M4/M1_CTD_sf"/>
</dbReference>
<evidence type="ECO:0000256" key="17">
    <source>
        <dbReference type="ARBA" id="ARBA00023180"/>
    </source>
</evidence>
<evidence type="ECO:0000256" key="24">
    <source>
        <dbReference type="SAM" id="SignalP"/>
    </source>
</evidence>
<dbReference type="Gene3D" id="1.10.390.10">
    <property type="entry name" value="Neutral Protease Domain 2"/>
    <property type="match status" value="1"/>
</dbReference>
<evidence type="ECO:0000256" key="5">
    <source>
        <dbReference type="ARBA" id="ARBA00015611"/>
    </source>
</evidence>
<sequence length="1012" mass="108476">MTLTWRAVGAALLCAALCSASSPPSSRALALAGAEDGAAAAAAGDYAGTEYRLPVTLVPSAYTVDLVVDAALDKFTGTVAIKTVALRAATFVTLHMDPAWLTATSITFESKTANEKFGPNRDIDLAKEVVLDKKLQTVTIYPMSGTAPNLANYTLVLGEKYTLTIKYNGVLRGDMYGFYKSTYTSSTGDVKLAATQFEPAYARSAFPCWDEPHFKATFEITITHNSKLTALSNTMEASSTPDTTGATKTTVFATTPPMSSYLVAFVVSDFEYKEGEFPPAAGASTTPTPTTTPSSAATTTPSSAPAPAPTSAPAPAANSITYRVYVRPESVNQAVEAAKLGPLSLQKLEEFTGITFKGGSGLSKLDLIAIPDFSAGAMENWGLITFRETGIMFDDAESTEASRESIALVIAHEQTHMWFGDLVSPEWWGYVWLNEGFARYLQYVSMDLVRPEWRLMHTFAVRTLQGALSFDALATSHPMSATVYTPDQIQGIFDRISYDKGASVLHMIRGVLGDNNFKAALNSYLTKMRFYAAKPSDLFQEFDATASKAVFPLPNGVSVAEVLSGWTEEPGYPVVTISTLSNGTVVASQARFMSSGASSSSQRWWVPLTVTTNSSGSATSKVWLSPSDNVTALPGVTPAANDWIIGNVDQNGFYRVNYDEANWRALAAHLQRTVAGVSVLNRAQLLDDAMSLARAGRLRYALALDAALYLRLETDPIPWTAAFGHLSFITRMLANNEAQAKFKSLQLELLDAVSKDVGFEEKEEGKDRDKNHLRLTFRATLMGQACGLGQEDCVGNATKAFKALRDSGAAVPPSVRSTVYCTGLRNGTTSDWDFLWKRYGDTASPGERSLILGALGCTRDEGKLNEYLANSLNGKVRAQDASAVFSSVLGGGDNLELAFKFFKDNFKSMVESYGGWSSIQNVVEGLASRIVDEAKLKELEDFLTANKDGLGVAQAAAVRSLETARTNIKWRSAHLAEVADWVAARGGGGGSGAAAVLGAPLLLATMLALLAA</sequence>
<keyword evidence="8" id="KW-0336">GPI-anchor</keyword>
<dbReference type="GO" id="GO:0042277">
    <property type="term" value="F:peptide binding"/>
    <property type="evidence" value="ECO:0007669"/>
    <property type="project" value="TreeGrafter"/>
</dbReference>